<keyword evidence="6 8" id="KW-0472">Membrane</keyword>
<keyword evidence="4 7" id="KW-0812">Transmembrane</keyword>
<accession>A0A5C5ULC8</accession>
<feature type="transmembrane region" description="Helical" evidence="8">
    <location>
        <begin position="42"/>
        <end position="62"/>
    </location>
</feature>
<comment type="similarity">
    <text evidence="2 7">Belongs to the MIP/aquaporin (TC 1.A.8) family.</text>
</comment>
<evidence type="ECO:0000256" key="6">
    <source>
        <dbReference type="ARBA" id="ARBA00023136"/>
    </source>
</evidence>
<dbReference type="InterPro" id="IPR023271">
    <property type="entry name" value="Aquaporin-like"/>
</dbReference>
<dbReference type="PANTHER" id="PTHR43829">
    <property type="entry name" value="AQUAPORIN OR AQUAGLYCEROPORIN RELATED"/>
    <property type="match status" value="1"/>
</dbReference>
<dbReference type="RefSeq" id="WP_146324093.1">
    <property type="nucleotide sequence ID" value="NZ_BAABLR010000024.1"/>
</dbReference>
<evidence type="ECO:0000256" key="1">
    <source>
        <dbReference type="ARBA" id="ARBA00004141"/>
    </source>
</evidence>
<evidence type="ECO:0000313" key="10">
    <source>
        <dbReference type="Proteomes" id="UP000320791"/>
    </source>
</evidence>
<gene>
    <name evidence="9" type="ORF">FRX94_05145</name>
</gene>
<dbReference type="InterPro" id="IPR000425">
    <property type="entry name" value="MIP"/>
</dbReference>
<dbReference type="GO" id="GO:0015254">
    <property type="term" value="F:glycerol channel activity"/>
    <property type="evidence" value="ECO:0007669"/>
    <property type="project" value="TreeGrafter"/>
</dbReference>
<evidence type="ECO:0000256" key="7">
    <source>
        <dbReference type="RuleBase" id="RU000477"/>
    </source>
</evidence>
<evidence type="ECO:0000313" key="9">
    <source>
        <dbReference type="EMBL" id="TWT26649.1"/>
    </source>
</evidence>
<feature type="transmembrane region" description="Helical" evidence="8">
    <location>
        <begin position="173"/>
        <end position="195"/>
    </location>
</feature>
<dbReference type="SUPFAM" id="SSF81338">
    <property type="entry name" value="Aquaporin-like"/>
    <property type="match status" value="1"/>
</dbReference>
<name>A0A5C5ULC8_9CORY</name>
<evidence type="ECO:0000256" key="5">
    <source>
        <dbReference type="ARBA" id="ARBA00022989"/>
    </source>
</evidence>
<dbReference type="GO" id="GO:0005886">
    <property type="term" value="C:plasma membrane"/>
    <property type="evidence" value="ECO:0007669"/>
    <property type="project" value="TreeGrafter"/>
</dbReference>
<evidence type="ECO:0000256" key="3">
    <source>
        <dbReference type="ARBA" id="ARBA00022448"/>
    </source>
</evidence>
<reference evidence="9 10" key="1">
    <citation type="submission" date="2019-08" db="EMBL/GenBank/DDBJ databases">
        <authorList>
            <person name="Lei W."/>
        </authorList>
    </citation>
    <scope>NUCLEOTIDE SEQUENCE [LARGE SCALE GENOMIC DNA]</scope>
    <source>
        <strain evidence="9 10">CCUG 58627</strain>
    </source>
</reference>
<evidence type="ECO:0000256" key="8">
    <source>
        <dbReference type="SAM" id="Phobius"/>
    </source>
</evidence>
<organism evidence="9 10">
    <name type="scientific">Corynebacterium canis</name>
    <dbReference type="NCBI Taxonomy" id="679663"/>
    <lineage>
        <taxon>Bacteria</taxon>
        <taxon>Bacillati</taxon>
        <taxon>Actinomycetota</taxon>
        <taxon>Actinomycetes</taxon>
        <taxon>Mycobacteriales</taxon>
        <taxon>Corynebacteriaceae</taxon>
        <taxon>Corynebacterium</taxon>
    </lineage>
</organism>
<feature type="transmembrane region" description="Helical" evidence="8">
    <location>
        <begin position="224"/>
        <end position="244"/>
    </location>
</feature>
<comment type="caution">
    <text evidence="9">The sequence shown here is derived from an EMBL/GenBank/DDBJ whole genome shotgun (WGS) entry which is preliminary data.</text>
</comment>
<sequence length="245" mass="25731">MSAVQAFGWEFFGTALLLLFGNGVCAANGLRTSAARGSGWLVIAMGWGLAVFIGASVADVSGGHLNPAVTIMLAVRGDVPWDLVAFYVVGQVCGAMFGAFLAWVVFKQMFDANNVDSTGKVTRANHATGSIFFTQPAHSHSGWNLTNEFIGTFALLAFIAFAPGGADIGSLKYFAVSFIVVAIGLSLGTPTGYAINPARDFGPRLMYALFLPIKDKGNPNWSYAWIPIVGPILAAFAVGLLSLAV</sequence>
<keyword evidence="3 7" id="KW-0813">Transport</keyword>
<dbReference type="PRINTS" id="PR00783">
    <property type="entry name" value="MINTRINSICP"/>
</dbReference>
<evidence type="ECO:0000256" key="2">
    <source>
        <dbReference type="ARBA" id="ARBA00006175"/>
    </source>
</evidence>
<comment type="subcellular location">
    <subcellularLocation>
        <location evidence="1">Membrane</location>
        <topology evidence="1">Multi-pass membrane protein</topology>
    </subcellularLocation>
</comment>
<proteinExistence type="inferred from homology"/>
<keyword evidence="10" id="KW-1185">Reference proteome</keyword>
<dbReference type="OrthoDB" id="9807293at2"/>
<feature type="transmembrane region" description="Helical" evidence="8">
    <location>
        <begin position="83"/>
        <end position="106"/>
    </location>
</feature>
<evidence type="ECO:0000256" key="4">
    <source>
        <dbReference type="ARBA" id="ARBA00022692"/>
    </source>
</evidence>
<dbReference type="AlphaFoldDB" id="A0A5C5ULC8"/>
<dbReference type="EMBL" id="VOHM01000008">
    <property type="protein sequence ID" value="TWT26649.1"/>
    <property type="molecule type" value="Genomic_DNA"/>
</dbReference>
<dbReference type="Pfam" id="PF00230">
    <property type="entry name" value="MIP"/>
    <property type="match status" value="1"/>
</dbReference>
<keyword evidence="5 8" id="KW-1133">Transmembrane helix</keyword>
<protein>
    <submittedName>
        <fullName evidence="9">Aquaporin family protein</fullName>
    </submittedName>
</protein>
<dbReference type="Proteomes" id="UP000320791">
    <property type="component" value="Unassembled WGS sequence"/>
</dbReference>
<dbReference type="Gene3D" id="1.20.1080.10">
    <property type="entry name" value="Glycerol uptake facilitator protein"/>
    <property type="match status" value="1"/>
</dbReference>
<feature type="transmembrane region" description="Helical" evidence="8">
    <location>
        <begin position="149"/>
        <end position="166"/>
    </location>
</feature>
<dbReference type="InterPro" id="IPR050363">
    <property type="entry name" value="MIP/Aquaporin"/>
</dbReference>
<dbReference type="PANTHER" id="PTHR43829:SF9">
    <property type="entry name" value="AQUAPORIN-9"/>
    <property type="match status" value="1"/>
</dbReference>